<dbReference type="EMBL" id="CP014039">
    <property type="protein sequence ID" value="AMG01329.1"/>
    <property type="molecule type" value="Genomic_DNA"/>
</dbReference>
<name>A0ABM5Y6Y6_VIBHA</name>
<sequence>MQTRIEKQTSYVSAVGRLKLQGCVIVDTNYELATPVIEVETPSQSLKKKAFHITEKLNGVTKQICVARMNGCVVRWRDDGLPALINEEVSNANYQ</sequence>
<evidence type="ECO:0000313" key="1">
    <source>
        <dbReference type="EMBL" id="AMG01329.1"/>
    </source>
</evidence>
<dbReference type="Proteomes" id="UP000067422">
    <property type="component" value="Chromosome 2"/>
</dbReference>
<proteinExistence type="predicted"/>
<organism evidence="1 2">
    <name type="scientific">Vibrio harveyi</name>
    <name type="common">Beneckea harveyi</name>
    <dbReference type="NCBI Taxonomy" id="669"/>
    <lineage>
        <taxon>Bacteria</taxon>
        <taxon>Pseudomonadati</taxon>
        <taxon>Pseudomonadota</taxon>
        <taxon>Gammaproteobacteria</taxon>
        <taxon>Vibrionales</taxon>
        <taxon>Vibrionaceae</taxon>
        <taxon>Vibrio</taxon>
    </lineage>
</organism>
<gene>
    <name evidence="1" type="ORF">AL538_27130</name>
</gene>
<dbReference type="RefSeq" id="WP_050940464.1">
    <property type="nucleotide sequence ID" value="NZ_CANMKW010000001.1"/>
</dbReference>
<evidence type="ECO:0000313" key="2">
    <source>
        <dbReference type="Proteomes" id="UP000067422"/>
    </source>
</evidence>
<protein>
    <submittedName>
        <fullName evidence="1">Uncharacterized protein</fullName>
    </submittedName>
</protein>
<accession>A0ABM5Y6Y6</accession>
<reference evidence="1" key="1">
    <citation type="submission" date="2018-01" db="EMBL/GenBank/DDBJ databases">
        <title>FDA dAtabase for Regulatory Grade micrObial Sequences (FDA-ARGOS): Supporting development and validation of Infectious Disease Dx tests.</title>
        <authorList>
            <person name="Hoffmann M."/>
            <person name="Allard M."/>
            <person name="Evans P."/>
            <person name="Brown E."/>
            <person name="Tallon L."/>
            <person name="Sadzewicz L."/>
            <person name="Sengamalay N."/>
            <person name="Ott S."/>
            <person name="Godinez A."/>
            <person name="Nagaraj S."/>
            <person name="Vyas G."/>
            <person name="Aluvathingal J."/>
            <person name="Nadendla S."/>
            <person name="Geyer C."/>
            <person name="Sichtig H."/>
        </authorList>
    </citation>
    <scope>NUCLEOTIDE SEQUENCE</scope>
    <source>
        <strain evidence="1">FDAARGOS_107</strain>
    </source>
</reference>
<keyword evidence="2" id="KW-1185">Reference proteome</keyword>